<evidence type="ECO:0008006" key="4">
    <source>
        <dbReference type="Google" id="ProtNLM"/>
    </source>
</evidence>
<accession>A0ABP8M7F3</accession>
<dbReference type="InterPro" id="IPR011990">
    <property type="entry name" value="TPR-like_helical_dom_sf"/>
</dbReference>
<name>A0ABP8M7F3_9BACT</name>
<dbReference type="PANTHER" id="PTHR39328">
    <property type="entry name" value="BLL2871 PROTEIN"/>
    <property type="match status" value="1"/>
</dbReference>
<dbReference type="EMBL" id="BAABHC010000039">
    <property type="protein sequence ID" value="GAA4443880.1"/>
    <property type="molecule type" value="Genomic_DNA"/>
</dbReference>
<evidence type="ECO:0000256" key="1">
    <source>
        <dbReference type="PROSITE-ProRule" id="PRU00339"/>
    </source>
</evidence>
<dbReference type="Gene3D" id="3.60.20.10">
    <property type="entry name" value="Glutamine Phosphoribosylpyrophosphate, subunit 1, domain 1"/>
    <property type="match status" value="1"/>
</dbReference>
<feature type="repeat" description="TPR" evidence="1">
    <location>
        <begin position="257"/>
        <end position="290"/>
    </location>
</feature>
<dbReference type="InterPro" id="IPR010430">
    <property type="entry name" value="DUF1028"/>
</dbReference>
<comment type="caution">
    <text evidence="2">The sequence shown here is derived from an EMBL/GenBank/DDBJ whole genome shotgun (WGS) entry which is preliminary data.</text>
</comment>
<gene>
    <name evidence="2" type="ORF">GCM10023188_45040</name>
</gene>
<dbReference type="PANTHER" id="PTHR39328:SF1">
    <property type="entry name" value="BLL2871 PROTEIN"/>
    <property type="match status" value="1"/>
</dbReference>
<dbReference type="PROSITE" id="PS50005">
    <property type="entry name" value="TPR"/>
    <property type="match status" value="1"/>
</dbReference>
<protein>
    <recommendedName>
        <fullName evidence="4">Zn-dependent protease</fullName>
    </recommendedName>
</protein>
<evidence type="ECO:0000313" key="3">
    <source>
        <dbReference type="Proteomes" id="UP001500552"/>
    </source>
</evidence>
<dbReference type="SUPFAM" id="SSF48452">
    <property type="entry name" value="TPR-like"/>
    <property type="match status" value="1"/>
</dbReference>
<reference evidence="3" key="1">
    <citation type="journal article" date="2019" name="Int. J. Syst. Evol. Microbiol.">
        <title>The Global Catalogue of Microorganisms (GCM) 10K type strain sequencing project: providing services to taxonomists for standard genome sequencing and annotation.</title>
        <authorList>
            <consortium name="The Broad Institute Genomics Platform"/>
            <consortium name="The Broad Institute Genome Sequencing Center for Infectious Disease"/>
            <person name="Wu L."/>
            <person name="Ma J."/>
        </authorList>
    </citation>
    <scope>NUCLEOTIDE SEQUENCE [LARGE SCALE GENOMIC DNA]</scope>
    <source>
        <strain evidence="3">JCM 17926</strain>
    </source>
</reference>
<evidence type="ECO:0000313" key="2">
    <source>
        <dbReference type="EMBL" id="GAA4443880.1"/>
    </source>
</evidence>
<keyword evidence="3" id="KW-1185">Reference proteome</keyword>
<dbReference type="InterPro" id="IPR019734">
    <property type="entry name" value="TPR_rpt"/>
</dbReference>
<dbReference type="InterPro" id="IPR029055">
    <property type="entry name" value="Ntn_hydrolases_N"/>
</dbReference>
<dbReference type="Proteomes" id="UP001500552">
    <property type="component" value="Unassembled WGS sequence"/>
</dbReference>
<dbReference type="Gene3D" id="1.25.40.10">
    <property type="entry name" value="Tetratricopeptide repeat domain"/>
    <property type="match status" value="1"/>
</dbReference>
<proteinExistence type="predicted"/>
<sequence>MPVDWAQELQYKGIIGNMGKYKATVIAMGVTLLASLGAAKAQVYKAAEPLAHTYSIVARDPKTGEMAVGVQSHWFSVGTAVPWVEAGVGIVATQSFTNKSFGLRGLALLKEGKTPEEALAILLADDEAREVRQVAILDAQGRVATHTGKQCIRYAGHITGKNFSVQANMMLTDKVWPAMAKAFERSEGQPLAERVLLAMQAAEREGGDIRGRQSAALVVVKGQKTDEPWNDRILDLRVDDGEQPLDELARLLKVYRAYEHMNAGDLAIEKGQMQQAMQEYGKAEEMFPNNLEMKYWHAIGLANSGQVEEAAKLLREVYKKDDNWRELTSRLPEVGLLTVSKQNMEKLMRIK</sequence>
<dbReference type="Pfam" id="PF06267">
    <property type="entry name" value="DUF1028"/>
    <property type="match status" value="1"/>
</dbReference>
<organism evidence="2 3">
    <name type="scientific">Pontibacter saemangeumensis</name>
    <dbReference type="NCBI Taxonomy" id="1084525"/>
    <lineage>
        <taxon>Bacteria</taxon>
        <taxon>Pseudomonadati</taxon>
        <taxon>Bacteroidota</taxon>
        <taxon>Cytophagia</taxon>
        <taxon>Cytophagales</taxon>
        <taxon>Hymenobacteraceae</taxon>
        <taxon>Pontibacter</taxon>
    </lineage>
</organism>
<keyword evidence="1" id="KW-0802">TPR repeat</keyword>
<dbReference type="SUPFAM" id="SSF56235">
    <property type="entry name" value="N-terminal nucleophile aminohydrolases (Ntn hydrolases)"/>
    <property type="match status" value="1"/>
</dbReference>